<keyword evidence="1" id="KW-0472">Membrane</keyword>
<evidence type="ECO:0000313" key="2">
    <source>
        <dbReference type="EMBL" id="SVD53215.1"/>
    </source>
</evidence>
<evidence type="ECO:0000256" key="1">
    <source>
        <dbReference type="SAM" id="Phobius"/>
    </source>
</evidence>
<feature type="transmembrane region" description="Helical" evidence="1">
    <location>
        <begin position="37"/>
        <end position="58"/>
    </location>
</feature>
<gene>
    <name evidence="2" type="ORF">METZ01_LOCUS406069</name>
</gene>
<dbReference type="AlphaFoldDB" id="A0A382W4L1"/>
<proteinExistence type="predicted"/>
<dbReference type="EMBL" id="UINC01156665">
    <property type="protein sequence ID" value="SVD53215.1"/>
    <property type="molecule type" value="Genomic_DNA"/>
</dbReference>
<accession>A0A382W4L1</accession>
<protein>
    <submittedName>
        <fullName evidence="2">Uncharacterized protein</fullName>
    </submittedName>
</protein>
<reference evidence="2" key="1">
    <citation type="submission" date="2018-05" db="EMBL/GenBank/DDBJ databases">
        <authorList>
            <person name="Lanie J.A."/>
            <person name="Ng W.-L."/>
            <person name="Kazmierczak K.M."/>
            <person name="Andrzejewski T.M."/>
            <person name="Davidsen T.M."/>
            <person name="Wayne K.J."/>
            <person name="Tettelin H."/>
            <person name="Glass J.I."/>
            <person name="Rusch D."/>
            <person name="Podicherti R."/>
            <person name="Tsui H.-C.T."/>
            <person name="Winkler M.E."/>
        </authorList>
    </citation>
    <scope>NUCLEOTIDE SEQUENCE</scope>
</reference>
<name>A0A382W4L1_9ZZZZ</name>
<keyword evidence="1" id="KW-1133">Transmembrane helix</keyword>
<feature type="transmembrane region" description="Helical" evidence="1">
    <location>
        <begin position="12"/>
        <end position="31"/>
    </location>
</feature>
<organism evidence="2">
    <name type="scientific">marine metagenome</name>
    <dbReference type="NCBI Taxonomy" id="408172"/>
    <lineage>
        <taxon>unclassified sequences</taxon>
        <taxon>metagenomes</taxon>
        <taxon>ecological metagenomes</taxon>
    </lineage>
</organism>
<sequence>MKTVALTITNLFELAGALFLLVLATSVLLGFDVLSPVLNYINAEPLITVGLALTYILYKSEVEDWT</sequence>
<keyword evidence="1" id="KW-0812">Transmembrane</keyword>